<dbReference type="PANTHER" id="PTHR26452">
    <property type="entry name" value="OLFACTORY RECEPTOR"/>
    <property type="match status" value="1"/>
</dbReference>
<organism evidence="12 13">
    <name type="scientific">Staurois parvus</name>
    <dbReference type="NCBI Taxonomy" id="386267"/>
    <lineage>
        <taxon>Eukaryota</taxon>
        <taxon>Metazoa</taxon>
        <taxon>Chordata</taxon>
        <taxon>Craniata</taxon>
        <taxon>Vertebrata</taxon>
        <taxon>Euteleostomi</taxon>
        <taxon>Amphibia</taxon>
        <taxon>Batrachia</taxon>
        <taxon>Anura</taxon>
        <taxon>Neobatrachia</taxon>
        <taxon>Ranoidea</taxon>
        <taxon>Ranidae</taxon>
        <taxon>Staurois</taxon>
    </lineage>
</organism>
<keyword evidence="2" id="KW-1003">Cell membrane</keyword>
<name>A0ABN9FZ26_9NEOB</name>
<keyword evidence="13" id="KW-1185">Reference proteome</keyword>
<keyword evidence="3 10" id="KW-0812">Transmembrane</keyword>
<evidence type="ECO:0000256" key="3">
    <source>
        <dbReference type="ARBA" id="ARBA00022692"/>
    </source>
</evidence>
<sequence>MSNKSLISKFLLAGFSDCQNCQIPIFSVFLFIYIFTVLENMTIVLLIIQNSKLWKPMYISIGNLSFLETGYINVTLPNMLFNIITGNQEISFDGCFAQLFLFVFLCAAECYLLATMAYDRYIAICLPLQYTIIM</sequence>
<dbReference type="InterPro" id="IPR000276">
    <property type="entry name" value="GPCR_Rhodpsn"/>
</dbReference>
<dbReference type="Pfam" id="PF13853">
    <property type="entry name" value="7tm_4"/>
    <property type="match status" value="1"/>
</dbReference>
<keyword evidence="7 10" id="KW-0472">Membrane</keyword>
<evidence type="ECO:0000256" key="5">
    <source>
        <dbReference type="ARBA" id="ARBA00022989"/>
    </source>
</evidence>
<keyword evidence="6" id="KW-0297">G-protein coupled receptor</keyword>
<evidence type="ECO:0000256" key="6">
    <source>
        <dbReference type="ARBA" id="ARBA00023040"/>
    </source>
</evidence>
<evidence type="ECO:0000256" key="9">
    <source>
        <dbReference type="ARBA" id="ARBA00023224"/>
    </source>
</evidence>
<keyword evidence="4" id="KW-0552">Olfaction</keyword>
<dbReference type="PROSITE" id="PS50262">
    <property type="entry name" value="G_PROTEIN_RECEP_F1_2"/>
    <property type="match status" value="1"/>
</dbReference>
<dbReference type="Gene3D" id="1.20.1070.10">
    <property type="entry name" value="Rhodopsin 7-helix transmembrane proteins"/>
    <property type="match status" value="1"/>
</dbReference>
<evidence type="ECO:0000256" key="1">
    <source>
        <dbReference type="ARBA" id="ARBA00004651"/>
    </source>
</evidence>
<dbReference type="Proteomes" id="UP001162483">
    <property type="component" value="Unassembled WGS sequence"/>
</dbReference>
<comment type="subcellular location">
    <subcellularLocation>
        <location evidence="1">Cell membrane</location>
        <topology evidence="1">Multi-pass membrane protein</topology>
    </subcellularLocation>
</comment>
<feature type="transmembrane region" description="Helical" evidence="10">
    <location>
        <begin position="57"/>
        <end position="76"/>
    </location>
</feature>
<proteinExistence type="predicted"/>
<dbReference type="InterPro" id="IPR017452">
    <property type="entry name" value="GPCR_Rhodpsn_7TM"/>
</dbReference>
<evidence type="ECO:0000259" key="11">
    <source>
        <dbReference type="PROSITE" id="PS50262"/>
    </source>
</evidence>
<evidence type="ECO:0000256" key="4">
    <source>
        <dbReference type="ARBA" id="ARBA00022725"/>
    </source>
</evidence>
<dbReference type="SUPFAM" id="SSF81321">
    <property type="entry name" value="Family A G protein-coupled receptor-like"/>
    <property type="match status" value="1"/>
</dbReference>
<evidence type="ECO:0000313" key="12">
    <source>
        <dbReference type="EMBL" id="CAI9602294.1"/>
    </source>
</evidence>
<feature type="transmembrane region" description="Helical" evidence="10">
    <location>
        <begin position="96"/>
        <end position="114"/>
    </location>
</feature>
<protein>
    <recommendedName>
        <fullName evidence="11">G-protein coupled receptors family 1 profile domain-containing protein</fullName>
    </recommendedName>
</protein>
<keyword evidence="8" id="KW-0675">Receptor</keyword>
<reference evidence="12" key="1">
    <citation type="submission" date="2023-05" db="EMBL/GenBank/DDBJ databases">
        <authorList>
            <person name="Stuckert A."/>
        </authorList>
    </citation>
    <scope>NUCLEOTIDE SEQUENCE</scope>
</reference>
<feature type="transmembrane region" description="Helical" evidence="10">
    <location>
        <begin position="28"/>
        <end position="48"/>
    </location>
</feature>
<comment type="caution">
    <text evidence="12">The sequence shown here is derived from an EMBL/GenBank/DDBJ whole genome shotgun (WGS) entry which is preliminary data.</text>
</comment>
<accession>A0ABN9FZ26</accession>
<dbReference type="InterPro" id="IPR050516">
    <property type="entry name" value="Olfactory_GPCR"/>
</dbReference>
<evidence type="ECO:0000256" key="2">
    <source>
        <dbReference type="ARBA" id="ARBA00022475"/>
    </source>
</evidence>
<dbReference type="InterPro" id="IPR000725">
    <property type="entry name" value="Olfact_rcpt"/>
</dbReference>
<evidence type="ECO:0000313" key="13">
    <source>
        <dbReference type="Proteomes" id="UP001162483"/>
    </source>
</evidence>
<keyword evidence="5 10" id="KW-1133">Transmembrane helix</keyword>
<feature type="domain" description="G-protein coupled receptors family 1 profile" evidence="11">
    <location>
        <begin position="39"/>
        <end position="134"/>
    </location>
</feature>
<evidence type="ECO:0000256" key="7">
    <source>
        <dbReference type="ARBA" id="ARBA00023136"/>
    </source>
</evidence>
<keyword evidence="9" id="KW-0807">Transducer</keyword>
<dbReference type="EMBL" id="CATNWA010017668">
    <property type="protein sequence ID" value="CAI9602294.1"/>
    <property type="molecule type" value="Genomic_DNA"/>
</dbReference>
<keyword evidence="4" id="KW-0716">Sensory transduction</keyword>
<evidence type="ECO:0000256" key="10">
    <source>
        <dbReference type="SAM" id="Phobius"/>
    </source>
</evidence>
<dbReference type="PROSITE" id="PS00237">
    <property type="entry name" value="G_PROTEIN_RECEP_F1_1"/>
    <property type="match status" value="1"/>
</dbReference>
<gene>
    <name evidence="12" type="ORF">SPARVUS_LOCUS13111579</name>
</gene>
<evidence type="ECO:0000256" key="8">
    <source>
        <dbReference type="ARBA" id="ARBA00023170"/>
    </source>
</evidence>